<dbReference type="GO" id="GO:0071942">
    <property type="term" value="C:XPC complex"/>
    <property type="evidence" value="ECO:0007669"/>
    <property type="project" value="TreeGrafter"/>
</dbReference>
<dbReference type="GO" id="GO:0005737">
    <property type="term" value="C:cytoplasm"/>
    <property type="evidence" value="ECO:0007669"/>
    <property type="project" value="TreeGrafter"/>
</dbReference>
<feature type="compositionally biased region" description="Polar residues" evidence="8">
    <location>
        <begin position="574"/>
        <end position="601"/>
    </location>
</feature>
<dbReference type="InterPro" id="IPR038765">
    <property type="entry name" value="Papain-like_cys_pep_sf"/>
</dbReference>
<dbReference type="InterPro" id="IPR036985">
    <property type="entry name" value="Transglutaminase-like_sf"/>
</dbReference>
<sequence>MGPAATTALRGWQPGPGEDLPGASRPKGAAHLIHLIRHLSNSRPPSPARPYGPSPSFSSPSPSPPAGRAVGRAGGRGCRRSAMAKKRKASTPAAAAASKKRPGGPRAEVKKKKEEEEEEEEEEDDFEEKLPSIKKNKPKVPATKKKEDSDPGVSKSASKPSKQKGVKLLAKENKKITKNKGNHSKEQTCSDSLKPPQRETKLKRESPVKKEVDEDNTDDNDNNDDESEDEWEDVEELQEPVTGKLEEAAVLSSVALPSNPVEIEIETPEQRKRRERGEKRKAEFETYLRRMMKRFSKEVREDTHKVHLLCLLANGFYRNRICSQPDLHAIGLSIIPTHFTKVPAGQVDILYLSNLVKWFIGTFTVNDELSTEKGESLQSTLERRFAIYAARDDEELVHIFLIILRALQLLCRLVLSLQPVPLKETTAKGKGSSKRQSLSSTSEGRESSGTTPKAGAKKCPCKKAKKDEKSSGSEEDDKEPKKPRTARTKRTHKSKLPSGSQEQKEISNEESGLGEKDVPVRPKNDRRRRVASKVCYKEESGSDEGSVSDFEISEEESDLSDEDFETVSKKQRRSLGSQKSKLTSIKSPKTGTSESKQSKNCSGVEPRPVKSTAPALPHAPRKRNKIISSDEDDGQQVVRKVVGTDQWLEVFLEREDKWVCVDCVHGSVGQPQQCFTYSTKPLYYIVGFDNDGSVKDVTQRYDPVWMTTTRKNRVDPEWWEDTLQPYRSPFVERDEKEEREFQVKLQDQPLPTAIGEYKNHPLYALKRHLLKYQAIYPESAAILGYCRGEAVYSRDCVHTLHSKDTWLKQARVVRIGEVPYKMVKGYSNQARKARLAEPANRDKEDLALFGRWQTEEYQPPIAVDGKVPRNEYGNVYLFLPSMLPVGCVQLRLPNLNRLARKLDIDCAQAITGFDFHGGYSHPVTDGYVVCEEYKDVLIAAWENEQAEIEKKEKEKREKRALGNWKLLTKGLLIRERLKQRYSIKTEPSAPETEKGAGFSSDEEGGPSSGTAGRDVAISWPQNRQVEKQKEEQTTKKSKREKKGEAAQLFPFEKL</sequence>
<feature type="region of interest" description="Disordered" evidence="8">
    <location>
        <begin position="425"/>
        <end position="633"/>
    </location>
</feature>
<protein>
    <submittedName>
        <fullName evidence="12">XPC complex subunit, DNA damage recognition and repair factor</fullName>
    </submittedName>
</protein>
<feature type="compositionally biased region" description="Basic residues" evidence="8">
    <location>
        <begin position="455"/>
        <end position="464"/>
    </location>
</feature>
<feature type="compositionally biased region" description="Basic and acidic residues" evidence="8">
    <location>
        <begin position="1024"/>
        <end position="1034"/>
    </location>
</feature>
<keyword evidence="7" id="KW-0539">Nucleus</keyword>
<dbReference type="Gene3D" id="3.30.70.2460">
    <property type="entry name" value="Rad4, beta-hairpin domain BHD3"/>
    <property type="match status" value="1"/>
</dbReference>
<dbReference type="InterPro" id="IPR018326">
    <property type="entry name" value="Rad4_beta-hairpin_dom1"/>
</dbReference>
<evidence type="ECO:0000256" key="5">
    <source>
        <dbReference type="ARBA" id="ARBA00023125"/>
    </source>
</evidence>
<evidence type="ECO:0000259" key="11">
    <source>
        <dbReference type="SMART" id="SM01032"/>
    </source>
</evidence>
<dbReference type="Gene3D" id="2.20.20.110">
    <property type="entry name" value="Rad4, beta-hairpin domain BHD1"/>
    <property type="match status" value="1"/>
</dbReference>
<dbReference type="SMART" id="SM01031">
    <property type="entry name" value="BHD_2"/>
    <property type="match status" value="1"/>
</dbReference>
<keyword evidence="13" id="KW-1185">Reference proteome</keyword>
<evidence type="ECO:0000256" key="2">
    <source>
        <dbReference type="ARBA" id="ARBA00009525"/>
    </source>
</evidence>
<evidence type="ECO:0000313" key="12">
    <source>
        <dbReference type="Ensembl" id="ENSACDP00005023262.1"/>
    </source>
</evidence>
<dbReference type="FunFam" id="2.20.20.110:FF:000001">
    <property type="entry name" value="DNA repair protein complementing XP-C cells"/>
    <property type="match status" value="1"/>
</dbReference>
<organism evidence="12 13">
    <name type="scientific">Anser cygnoides</name>
    <name type="common">Swan goose</name>
    <dbReference type="NCBI Taxonomy" id="8845"/>
    <lineage>
        <taxon>Eukaryota</taxon>
        <taxon>Metazoa</taxon>
        <taxon>Chordata</taxon>
        <taxon>Craniata</taxon>
        <taxon>Vertebrata</taxon>
        <taxon>Euteleostomi</taxon>
        <taxon>Archelosauria</taxon>
        <taxon>Archosauria</taxon>
        <taxon>Dinosauria</taxon>
        <taxon>Saurischia</taxon>
        <taxon>Theropoda</taxon>
        <taxon>Coelurosauria</taxon>
        <taxon>Aves</taxon>
        <taxon>Neognathae</taxon>
        <taxon>Galloanserae</taxon>
        <taxon>Anseriformes</taxon>
        <taxon>Anatidae</taxon>
        <taxon>Anserinae</taxon>
        <taxon>Anser</taxon>
    </lineage>
</organism>
<dbReference type="InterPro" id="IPR004583">
    <property type="entry name" value="DNA_repair_Rad4"/>
</dbReference>
<dbReference type="AlphaFoldDB" id="A0A8B9EMU0"/>
<dbReference type="Ensembl" id="ENSACDT00005027821.1">
    <property type="protein sequence ID" value="ENSACDP00005023262.1"/>
    <property type="gene ID" value="ENSACDG00005016877.1"/>
</dbReference>
<dbReference type="InterPro" id="IPR018325">
    <property type="entry name" value="Rad4/PNGase_transGLS-fold"/>
</dbReference>
<feature type="compositionally biased region" description="Low complexity" evidence="8">
    <location>
        <begin position="54"/>
        <end position="71"/>
    </location>
</feature>
<feature type="compositionally biased region" description="Basic residues" evidence="8">
    <location>
        <begin position="77"/>
        <end position="89"/>
    </location>
</feature>
<dbReference type="PANTHER" id="PTHR12135">
    <property type="entry name" value="DNA REPAIR PROTEIN XP-C / RAD4"/>
    <property type="match status" value="1"/>
</dbReference>
<dbReference type="InterPro" id="IPR018328">
    <property type="entry name" value="Rad4_beta-hairpin_dom3"/>
</dbReference>
<feature type="compositionally biased region" description="Basic and acidic residues" evidence="8">
    <location>
        <begin position="502"/>
        <end position="523"/>
    </location>
</feature>
<reference evidence="12" key="1">
    <citation type="submission" date="2025-08" db="UniProtKB">
        <authorList>
            <consortium name="Ensembl"/>
        </authorList>
    </citation>
    <scope>IDENTIFICATION</scope>
</reference>
<dbReference type="Pfam" id="PF10403">
    <property type="entry name" value="BHD_1"/>
    <property type="match status" value="1"/>
</dbReference>
<keyword evidence="5" id="KW-0238">DNA-binding</keyword>
<feature type="domain" description="Rad4 beta-hairpin" evidence="10">
    <location>
        <begin position="800"/>
        <end position="860"/>
    </location>
</feature>
<dbReference type="InterPro" id="IPR042488">
    <property type="entry name" value="Rad4_BHD3_sf"/>
</dbReference>
<dbReference type="Pfam" id="PF10404">
    <property type="entry name" value="BHD_2"/>
    <property type="match status" value="1"/>
</dbReference>
<evidence type="ECO:0000259" key="9">
    <source>
        <dbReference type="SMART" id="SM01030"/>
    </source>
</evidence>
<dbReference type="GO" id="GO:0000111">
    <property type="term" value="C:nucleotide-excision repair factor 2 complex"/>
    <property type="evidence" value="ECO:0007669"/>
    <property type="project" value="TreeGrafter"/>
</dbReference>
<dbReference type="FunFam" id="3.30.70.2460:FF:000001">
    <property type="entry name" value="DNA repair protein Rad4 family"/>
    <property type="match status" value="1"/>
</dbReference>
<reference evidence="12" key="2">
    <citation type="submission" date="2025-09" db="UniProtKB">
        <authorList>
            <consortium name="Ensembl"/>
        </authorList>
    </citation>
    <scope>IDENTIFICATION</scope>
</reference>
<dbReference type="SMART" id="SM01032">
    <property type="entry name" value="BHD_3"/>
    <property type="match status" value="1"/>
</dbReference>
<feature type="compositionally biased region" description="Pro residues" evidence="8">
    <location>
        <begin position="44"/>
        <end position="53"/>
    </location>
</feature>
<evidence type="ECO:0000256" key="8">
    <source>
        <dbReference type="SAM" id="MobiDB-lite"/>
    </source>
</evidence>
<dbReference type="GO" id="GO:0006298">
    <property type="term" value="P:mismatch repair"/>
    <property type="evidence" value="ECO:0007669"/>
    <property type="project" value="TreeGrafter"/>
</dbReference>
<dbReference type="NCBIfam" id="TIGR00605">
    <property type="entry name" value="rad4"/>
    <property type="match status" value="1"/>
</dbReference>
<dbReference type="InterPro" id="IPR018327">
    <property type="entry name" value="BHD_2"/>
</dbReference>
<accession>A0A8B9EMU0</accession>
<dbReference type="Proteomes" id="UP000694521">
    <property type="component" value="Unplaced"/>
</dbReference>
<dbReference type="CDD" id="cd21393">
    <property type="entry name" value="sm_acid_XPC-like"/>
    <property type="match status" value="1"/>
</dbReference>
<dbReference type="GO" id="GO:0003697">
    <property type="term" value="F:single-stranded DNA binding"/>
    <property type="evidence" value="ECO:0007669"/>
    <property type="project" value="TreeGrafter"/>
</dbReference>
<evidence type="ECO:0000256" key="6">
    <source>
        <dbReference type="ARBA" id="ARBA00023204"/>
    </source>
</evidence>
<evidence type="ECO:0000313" key="13">
    <source>
        <dbReference type="Proteomes" id="UP000694521"/>
    </source>
</evidence>
<comment type="subcellular location">
    <subcellularLocation>
        <location evidence="1">Nucleus</location>
    </subcellularLocation>
</comment>
<feature type="compositionally biased region" description="Basic residues" evidence="8">
    <location>
        <begin position="483"/>
        <end position="495"/>
    </location>
</feature>
<feature type="compositionally biased region" description="Acidic residues" evidence="8">
    <location>
        <begin position="115"/>
        <end position="127"/>
    </location>
</feature>
<evidence type="ECO:0000256" key="7">
    <source>
        <dbReference type="ARBA" id="ARBA00023242"/>
    </source>
</evidence>
<feature type="domain" description="Rad4 beta-hairpin" evidence="11">
    <location>
        <begin position="867"/>
        <end position="941"/>
    </location>
</feature>
<feature type="compositionally biased region" description="Basic and acidic residues" evidence="8">
    <location>
        <begin position="465"/>
        <end position="482"/>
    </location>
</feature>
<keyword evidence="4" id="KW-0227">DNA damage</keyword>
<feature type="domain" description="Rad4 beta-hairpin" evidence="9">
    <location>
        <begin position="746"/>
        <end position="798"/>
    </location>
</feature>
<feature type="compositionally biased region" description="Low complexity" evidence="8">
    <location>
        <begin position="437"/>
        <end position="454"/>
    </location>
</feature>
<dbReference type="GO" id="GO:0003684">
    <property type="term" value="F:damaged DNA binding"/>
    <property type="evidence" value="ECO:0007669"/>
    <property type="project" value="InterPro"/>
</dbReference>
<feature type="compositionally biased region" description="Acidic residues" evidence="8">
    <location>
        <begin position="551"/>
        <end position="565"/>
    </location>
</feature>
<evidence type="ECO:0000256" key="3">
    <source>
        <dbReference type="ARBA" id="ARBA00022553"/>
    </source>
</evidence>
<feature type="region of interest" description="Disordered" evidence="8">
    <location>
        <begin position="983"/>
        <end position="1054"/>
    </location>
</feature>
<dbReference type="SMART" id="SM01030">
    <property type="entry name" value="BHD_1"/>
    <property type="match status" value="1"/>
</dbReference>
<dbReference type="Pfam" id="PF10405">
    <property type="entry name" value="BHD_3"/>
    <property type="match status" value="1"/>
</dbReference>
<feature type="compositionally biased region" description="Acidic residues" evidence="8">
    <location>
        <begin position="213"/>
        <end position="238"/>
    </location>
</feature>
<dbReference type="PANTHER" id="PTHR12135:SF0">
    <property type="entry name" value="DNA REPAIR PROTEIN COMPLEMENTING XP-C CELLS"/>
    <property type="match status" value="1"/>
</dbReference>
<comment type="similarity">
    <text evidence="2">Belongs to the XPC family.</text>
</comment>
<evidence type="ECO:0000256" key="4">
    <source>
        <dbReference type="ARBA" id="ARBA00022763"/>
    </source>
</evidence>
<keyword evidence="6" id="KW-0234">DNA repair</keyword>
<dbReference type="SUPFAM" id="SSF54001">
    <property type="entry name" value="Cysteine proteinases"/>
    <property type="match status" value="1"/>
</dbReference>
<proteinExistence type="inferred from homology"/>
<keyword evidence="3" id="KW-0597">Phosphoprotein</keyword>
<dbReference type="Pfam" id="PF03835">
    <property type="entry name" value="Rad4"/>
    <property type="match status" value="1"/>
</dbReference>
<dbReference type="GO" id="GO:0006289">
    <property type="term" value="P:nucleotide-excision repair"/>
    <property type="evidence" value="ECO:0007669"/>
    <property type="project" value="InterPro"/>
</dbReference>
<name>A0A8B9EMU0_ANSCY</name>
<dbReference type="InterPro" id="IPR018026">
    <property type="entry name" value="DNA_repair_Rad4-like"/>
</dbReference>
<feature type="compositionally biased region" description="Basic and acidic residues" evidence="8">
    <location>
        <begin position="196"/>
        <end position="212"/>
    </location>
</feature>
<dbReference type="Gene3D" id="3.90.260.10">
    <property type="entry name" value="Transglutaminase-like"/>
    <property type="match status" value="2"/>
</dbReference>
<feature type="region of interest" description="Disordered" evidence="8">
    <location>
        <begin position="1"/>
        <end position="239"/>
    </location>
</feature>
<evidence type="ECO:0000256" key="1">
    <source>
        <dbReference type="ARBA" id="ARBA00004123"/>
    </source>
</evidence>
<evidence type="ECO:0000259" key="10">
    <source>
        <dbReference type="SMART" id="SM01031"/>
    </source>
</evidence>